<dbReference type="OrthoDB" id="266718at2759"/>
<evidence type="ECO:0000313" key="2">
    <source>
        <dbReference type="Proteomes" id="UP000748531"/>
    </source>
</evidence>
<feature type="non-terminal residue" evidence="1">
    <location>
        <position position="1"/>
    </location>
</feature>
<dbReference type="AlphaFoldDB" id="A0A8J4SY86"/>
<reference evidence="1" key="1">
    <citation type="submission" date="2019-05" db="EMBL/GenBank/DDBJ databases">
        <title>Annotation for the trematode Paragonimus heterotremus.</title>
        <authorList>
            <person name="Choi Y.-J."/>
        </authorList>
    </citation>
    <scope>NUCLEOTIDE SEQUENCE</scope>
    <source>
        <strain evidence="1">LC</strain>
    </source>
</reference>
<protein>
    <submittedName>
        <fullName evidence="1">Uncharacterized protein</fullName>
    </submittedName>
</protein>
<gene>
    <name evidence="1" type="ORF">PHET_12145</name>
</gene>
<accession>A0A8J4SY86</accession>
<sequence>LDAQRLDDIREHALAAITAFTYPLVTKITISDVPKLSQSLNDPISNWITGSSIVSIQTHKIAAFIAQQLCLPEFATHMRLYVSYLWMPRLCIHTAKVQSYTFCY</sequence>
<evidence type="ECO:0000313" key="1">
    <source>
        <dbReference type="EMBL" id="KAF5394156.1"/>
    </source>
</evidence>
<name>A0A8J4SY86_9TREM</name>
<keyword evidence="2" id="KW-1185">Reference proteome</keyword>
<dbReference type="EMBL" id="LUCH01020371">
    <property type="protein sequence ID" value="KAF5394156.1"/>
    <property type="molecule type" value="Genomic_DNA"/>
</dbReference>
<organism evidence="1 2">
    <name type="scientific">Paragonimus heterotremus</name>
    <dbReference type="NCBI Taxonomy" id="100268"/>
    <lineage>
        <taxon>Eukaryota</taxon>
        <taxon>Metazoa</taxon>
        <taxon>Spiralia</taxon>
        <taxon>Lophotrochozoa</taxon>
        <taxon>Platyhelminthes</taxon>
        <taxon>Trematoda</taxon>
        <taxon>Digenea</taxon>
        <taxon>Plagiorchiida</taxon>
        <taxon>Troglotremata</taxon>
        <taxon>Troglotrematidae</taxon>
        <taxon>Paragonimus</taxon>
    </lineage>
</organism>
<dbReference type="Proteomes" id="UP000748531">
    <property type="component" value="Unassembled WGS sequence"/>
</dbReference>
<proteinExistence type="predicted"/>
<comment type="caution">
    <text evidence="1">The sequence shown here is derived from an EMBL/GenBank/DDBJ whole genome shotgun (WGS) entry which is preliminary data.</text>
</comment>